<accession>W7YNY2</accession>
<dbReference type="EMBL" id="BAVZ01000001">
    <property type="protein sequence ID" value="GAF06401.1"/>
    <property type="molecule type" value="Genomic_DNA"/>
</dbReference>
<proteinExistence type="predicted"/>
<dbReference type="Gene3D" id="2.70.98.70">
    <property type="match status" value="1"/>
</dbReference>
<dbReference type="OrthoDB" id="7335480at2"/>
<dbReference type="InterPro" id="IPR031680">
    <property type="entry name" value="Hepar_II_III_N"/>
</dbReference>
<evidence type="ECO:0000256" key="1">
    <source>
        <dbReference type="ARBA" id="ARBA00004418"/>
    </source>
</evidence>
<dbReference type="PANTHER" id="PTHR39210:SF1">
    <property type="entry name" value="HEPARIN-SULFATE LYASE"/>
    <property type="match status" value="1"/>
</dbReference>
<keyword evidence="8" id="KW-1185">Reference proteome</keyword>
<comment type="caution">
    <text evidence="7">The sequence shown here is derived from an EMBL/GenBank/DDBJ whole genome shotgun (WGS) entry which is preliminary data.</text>
</comment>
<protein>
    <submittedName>
        <fullName evidence="7">Phosphopantothenoylcysteine synthetase/decarboxylase</fullName>
    </submittedName>
</protein>
<dbReference type="InterPro" id="IPR008929">
    <property type="entry name" value="Chondroitin_lyas"/>
</dbReference>
<evidence type="ECO:0000256" key="3">
    <source>
        <dbReference type="ARBA" id="ARBA00022764"/>
    </source>
</evidence>
<dbReference type="eggNOG" id="COG5434">
    <property type="taxonomic scope" value="Bacteria"/>
</dbReference>
<comment type="subcellular location">
    <subcellularLocation>
        <location evidence="1">Periplasm</location>
    </subcellularLocation>
</comment>
<evidence type="ECO:0000313" key="7">
    <source>
        <dbReference type="EMBL" id="GAF06401.1"/>
    </source>
</evidence>
<dbReference type="PANTHER" id="PTHR39210">
    <property type="entry name" value="HEPARIN-SULFATE LYASE"/>
    <property type="match status" value="1"/>
</dbReference>
<evidence type="ECO:0000256" key="4">
    <source>
        <dbReference type="ARBA" id="ARBA00023239"/>
    </source>
</evidence>
<evidence type="ECO:0000259" key="5">
    <source>
        <dbReference type="Pfam" id="PF07940"/>
    </source>
</evidence>
<dbReference type="Pfam" id="PF16889">
    <property type="entry name" value="Hepar_II_III_N"/>
    <property type="match status" value="1"/>
</dbReference>
<feature type="domain" description="Heparinase II/III-like C-terminal" evidence="5">
    <location>
        <begin position="391"/>
        <end position="607"/>
    </location>
</feature>
<dbReference type="SUPFAM" id="SSF48230">
    <property type="entry name" value="Chondroitin AC/alginate lyase"/>
    <property type="match status" value="1"/>
</dbReference>
<keyword evidence="3" id="KW-0574">Periplasm</keyword>
<dbReference type="RefSeq" id="WP_052019980.1">
    <property type="nucleotide sequence ID" value="NZ_BAVZ01000001.1"/>
</dbReference>
<feature type="domain" description="Heparin-sulfate lyase N-terminal" evidence="6">
    <location>
        <begin position="8"/>
        <end position="354"/>
    </location>
</feature>
<dbReference type="InterPro" id="IPR012480">
    <property type="entry name" value="Hepar_II_III_C"/>
</dbReference>
<name>W7YNY2_9BACL</name>
<dbReference type="Proteomes" id="UP000019364">
    <property type="component" value="Unassembled WGS sequence"/>
</dbReference>
<gene>
    <name evidence="7" type="ORF">JCM16418_356</name>
</gene>
<evidence type="ECO:0000259" key="6">
    <source>
        <dbReference type="Pfam" id="PF16889"/>
    </source>
</evidence>
<dbReference type="AlphaFoldDB" id="W7YNY2"/>
<keyword evidence="2" id="KW-0732">Signal</keyword>
<keyword evidence="4" id="KW-0456">Lyase</keyword>
<dbReference type="GO" id="GO:0042597">
    <property type="term" value="C:periplasmic space"/>
    <property type="evidence" value="ECO:0007669"/>
    <property type="project" value="UniProtKB-SubCell"/>
</dbReference>
<dbReference type="Pfam" id="PF07940">
    <property type="entry name" value="Hepar_II_III_C"/>
    <property type="match status" value="1"/>
</dbReference>
<sequence>MDNKWLWYEMINLEEEHLYPVRNALINHGERMALEVLKDVYEQRTEPCLYFKDEDLEGLIAYVKLRCQEELALVMETADETVNNIFTFRFPWDMERSNESVRFEGEIRWDHIPAEDPEWTYMLNRHRYWIALGQAYVITQNEKYAEAVCRQMESWIDHNPAPEIPVRDHLTWRTIDAGIRCDHWIKTYPYIKRSPHFTTRLFHNMLRSLYEHGEYIASAPCTGWKRMSNWGVIENRGLFGISVFMSDWNRAEYWRGLSTQSLKETAELQVQKDGVHWEQSPLYHNEVLHCYMDYLILSTNNAITPEPVIVRTVNNMLYADLYMAKPNHYQPLQGDSDNNDLRETLAAGAVYFEDAHLKFGGSTVLSYDHAWAFGIQGITLYEELEARQPEHMSWPFVQTGNYVMRSGWSEQDAYLYFHCGFLGGGHGHADMLHFEMHAFGRDLLVDSGRYNYGDHTPWRKILKQCKAHNTTMVDHIDFNEYIDSWTNGRIAEPRDVFWTTDSKFDYVEGSHTGYFYLDDPVRPLRRILFIKPNVWLLCDSFECKEEHIFEQHFHFMPGAITVNSSDLTARTQAEHEANIKIIPVHPERLTCEVRDSMISLEYNSIEPNQAVTYRSIHTGFTSMLHVLYPQAAGSNNAPFIQPIEVMTYLGEHVHHAEAEAVLIRLDRDDDQGYEEHLILICHRKPRNHIDSYVVDGTQVFGEVVWIQRSEGTELITVIK</sequence>
<dbReference type="STRING" id="1236976.JCM16418_356"/>
<evidence type="ECO:0000313" key="8">
    <source>
        <dbReference type="Proteomes" id="UP000019364"/>
    </source>
</evidence>
<reference evidence="7 8" key="1">
    <citation type="journal article" date="2014" name="Genome Announc.">
        <title>Draft Genome Sequence of Paenibacillus pini JCM 16418T, Isolated from the Rhizosphere of Pine Tree.</title>
        <authorList>
            <person name="Yuki M."/>
            <person name="Oshima K."/>
            <person name="Suda W."/>
            <person name="Oshida Y."/>
            <person name="Kitamura K."/>
            <person name="Iida Y."/>
            <person name="Hattori M."/>
            <person name="Ohkuma M."/>
        </authorList>
    </citation>
    <scope>NUCLEOTIDE SEQUENCE [LARGE SCALE GENOMIC DNA]</scope>
    <source>
        <strain evidence="7 8">JCM 16418</strain>
    </source>
</reference>
<organism evidence="7 8">
    <name type="scientific">Paenibacillus pini JCM 16418</name>
    <dbReference type="NCBI Taxonomy" id="1236976"/>
    <lineage>
        <taxon>Bacteria</taxon>
        <taxon>Bacillati</taxon>
        <taxon>Bacillota</taxon>
        <taxon>Bacilli</taxon>
        <taxon>Bacillales</taxon>
        <taxon>Paenibacillaceae</taxon>
        <taxon>Paenibacillus</taxon>
    </lineage>
</organism>
<dbReference type="GO" id="GO:0016829">
    <property type="term" value="F:lyase activity"/>
    <property type="evidence" value="ECO:0007669"/>
    <property type="project" value="UniProtKB-KW"/>
</dbReference>
<evidence type="ECO:0000256" key="2">
    <source>
        <dbReference type="ARBA" id="ARBA00022729"/>
    </source>
</evidence>
<dbReference type="Gene3D" id="1.50.10.100">
    <property type="entry name" value="Chondroitin AC/alginate lyase"/>
    <property type="match status" value="1"/>
</dbReference>